<keyword evidence="2" id="KW-0521">NADP</keyword>
<evidence type="ECO:0000256" key="2">
    <source>
        <dbReference type="ARBA" id="ARBA00022857"/>
    </source>
</evidence>
<dbReference type="Gene3D" id="3.40.430.10">
    <property type="entry name" value="Dihydrofolate Reductase, subunit A"/>
    <property type="match status" value="1"/>
</dbReference>
<evidence type="ECO:0000313" key="5">
    <source>
        <dbReference type="EMBL" id="TGD21562.1"/>
    </source>
</evidence>
<dbReference type="RefSeq" id="WP_135374240.1">
    <property type="nucleotide sequence ID" value="NZ_RKLY01000035.1"/>
</dbReference>
<dbReference type="InterPro" id="IPR024072">
    <property type="entry name" value="DHFR-like_dom_sf"/>
</dbReference>
<proteinExistence type="predicted"/>
<comment type="caution">
    <text evidence="5">The sequence shown here is derived from an EMBL/GenBank/DDBJ whole genome shotgun (WGS) entry which is preliminary data.</text>
</comment>
<dbReference type="OrthoDB" id="9800865at2"/>
<keyword evidence="6" id="KW-1185">Reference proteome</keyword>
<dbReference type="PANTHER" id="PTHR38011:SF7">
    <property type="entry name" value="2,5-DIAMINO-6-RIBOSYLAMINO-4(3H)-PYRIMIDINONE 5'-PHOSPHATE REDUCTASE"/>
    <property type="match status" value="1"/>
</dbReference>
<keyword evidence="3" id="KW-0560">Oxidoreductase</keyword>
<feature type="domain" description="Bacterial bifunctional deaminase-reductase C-terminal" evidence="4">
    <location>
        <begin position="4"/>
        <end position="182"/>
    </location>
</feature>
<dbReference type="GO" id="GO:0008703">
    <property type="term" value="F:5-amino-6-(5-phosphoribosylamino)uracil reductase activity"/>
    <property type="evidence" value="ECO:0007669"/>
    <property type="project" value="InterPro"/>
</dbReference>
<dbReference type="Pfam" id="PF01872">
    <property type="entry name" value="RibD_C"/>
    <property type="match status" value="1"/>
</dbReference>
<comment type="pathway">
    <text evidence="1">Cofactor biosynthesis; riboflavin biosynthesis.</text>
</comment>
<organism evidence="5 6">
    <name type="scientific">Companilactobacillus suantsaicola</name>
    <dbReference type="NCBI Taxonomy" id="2487723"/>
    <lineage>
        <taxon>Bacteria</taxon>
        <taxon>Bacillati</taxon>
        <taxon>Bacillota</taxon>
        <taxon>Bacilli</taxon>
        <taxon>Lactobacillales</taxon>
        <taxon>Lactobacillaceae</taxon>
        <taxon>Companilactobacillus</taxon>
    </lineage>
</organism>
<accession>A0A4Z0JFI5</accession>
<dbReference type="Proteomes" id="UP000298021">
    <property type="component" value="Unassembled WGS sequence"/>
</dbReference>
<dbReference type="InterPro" id="IPR002734">
    <property type="entry name" value="RibDG_C"/>
</dbReference>
<dbReference type="InterPro" id="IPR050765">
    <property type="entry name" value="Riboflavin_Biosynth_HTPR"/>
</dbReference>
<dbReference type="GO" id="GO:0009231">
    <property type="term" value="P:riboflavin biosynthetic process"/>
    <property type="evidence" value="ECO:0007669"/>
    <property type="project" value="InterPro"/>
</dbReference>
<sequence length="189" mass="21110">MKKPYIICHMMTSVDGRIDCNMTEHLQGQNEYYDTLKATKAPTTISGRVTAELELAQAGKFEPKDNETLDKESFSKKVTADDFNIVMDTKGTLLWEDDSQYSRPHLIITSEKVTNDYLEYLDSKNISWISTGEEHIDLKRAVEILATEFNVERLAIVGGGKIDGGFLDAGLIDEISILMGPGVDCCIHN</sequence>
<name>A0A4Z0JFI5_9LACO</name>
<dbReference type="EMBL" id="RKLY01000035">
    <property type="protein sequence ID" value="TGD21562.1"/>
    <property type="molecule type" value="Genomic_DNA"/>
</dbReference>
<evidence type="ECO:0000256" key="3">
    <source>
        <dbReference type="ARBA" id="ARBA00023002"/>
    </source>
</evidence>
<evidence type="ECO:0000313" key="6">
    <source>
        <dbReference type="Proteomes" id="UP000298021"/>
    </source>
</evidence>
<gene>
    <name evidence="5" type="ORF">EGT49_10940</name>
</gene>
<dbReference type="SUPFAM" id="SSF53597">
    <property type="entry name" value="Dihydrofolate reductase-like"/>
    <property type="match status" value="1"/>
</dbReference>
<evidence type="ECO:0000256" key="1">
    <source>
        <dbReference type="ARBA" id="ARBA00005104"/>
    </source>
</evidence>
<protein>
    <submittedName>
        <fullName evidence="5">Deaminase</fullName>
    </submittedName>
</protein>
<evidence type="ECO:0000259" key="4">
    <source>
        <dbReference type="Pfam" id="PF01872"/>
    </source>
</evidence>
<reference evidence="5 6" key="1">
    <citation type="submission" date="2018-10" db="EMBL/GenBank/DDBJ databases">
        <title>Lactobacillus sp. R7 and Lactobacillus sp. R19 isolated from fermented mustard green product of Taiwan.</title>
        <authorList>
            <person name="Lin S.-T."/>
        </authorList>
    </citation>
    <scope>NUCLEOTIDE SEQUENCE [LARGE SCALE GENOMIC DNA]</scope>
    <source>
        <strain evidence="5 6">BCRC 81127</strain>
    </source>
</reference>
<dbReference type="PANTHER" id="PTHR38011">
    <property type="entry name" value="DIHYDROFOLATE REDUCTASE FAMILY PROTEIN (AFU_ORTHOLOGUE AFUA_8G06820)"/>
    <property type="match status" value="1"/>
</dbReference>
<dbReference type="AlphaFoldDB" id="A0A4Z0JFI5"/>